<keyword evidence="3" id="KW-1185">Reference proteome</keyword>
<dbReference type="OrthoDB" id="8186134at2759"/>
<evidence type="ECO:0000313" key="3">
    <source>
        <dbReference type="Proteomes" id="UP000276133"/>
    </source>
</evidence>
<dbReference type="SUPFAM" id="SSF50814">
    <property type="entry name" value="Lipocalins"/>
    <property type="match status" value="1"/>
</dbReference>
<reference evidence="2 3" key="1">
    <citation type="journal article" date="2018" name="Sci. Rep.">
        <title>Genomic signatures of local adaptation to the degree of environmental predictability in rotifers.</title>
        <authorList>
            <person name="Franch-Gras L."/>
            <person name="Hahn C."/>
            <person name="Garcia-Roger E.M."/>
            <person name="Carmona M.J."/>
            <person name="Serra M."/>
            <person name="Gomez A."/>
        </authorList>
    </citation>
    <scope>NUCLEOTIDE SEQUENCE [LARGE SCALE GENOMIC DNA]</scope>
    <source>
        <strain evidence="2">HYR1</strain>
    </source>
</reference>
<comment type="caution">
    <text evidence="2">The sequence shown here is derived from an EMBL/GenBank/DDBJ whole genome shotgun (WGS) entry which is preliminary data.</text>
</comment>
<sequence>MKHLKMFTLLILAFTIDASKVHHKSKCPDLKPMSGFKIEQLLGNWHLKMIAYKNDRTVKESCFKNNHSLEDSNTLRMDIEYYLSNGTIFRRTQRRQIDHSRPGVFLSQSERTLYGVFGNTYQKNVTTESIVLYIDSDLELRYACTQLDHFWYSEADYSYYISIKNRNFDSISKLVPLFEKIKAIPEDLNKLHFLMNDLSCTN</sequence>
<name>A0A3M7R825_BRAPC</name>
<protein>
    <submittedName>
        <fullName evidence="2">Uncharacterized protein</fullName>
    </submittedName>
</protein>
<dbReference type="GO" id="GO:0008289">
    <property type="term" value="F:lipid binding"/>
    <property type="evidence" value="ECO:0007669"/>
    <property type="project" value="UniProtKB-KW"/>
</dbReference>
<organism evidence="2 3">
    <name type="scientific">Brachionus plicatilis</name>
    <name type="common">Marine rotifer</name>
    <name type="synonym">Brachionus muelleri</name>
    <dbReference type="NCBI Taxonomy" id="10195"/>
    <lineage>
        <taxon>Eukaryota</taxon>
        <taxon>Metazoa</taxon>
        <taxon>Spiralia</taxon>
        <taxon>Gnathifera</taxon>
        <taxon>Rotifera</taxon>
        <taxon>Eurotatoria</taxon>
        <taxon>Monogononta</taxon>
        <taxon>Pseudotrocha</taxon>
        <taxon>Ploima</taxon>
        <taxon>Brachionidae</taxon>
        <taxon>Brachionus</taxon>
    </lineage>
</organism>
<feature type="signal peptide" evidence="1">
    <location>
        <begin position="1"/>
        <end position="18"/>
    </location>
</feature>
<gene>
    <name evidence="2" type="ORF">BpHYR1_020374</name>
</gene>
<feature type="chain" id="PRO_5018246665" evidence="1">
    <location>
        <begin position="19"/>
        <end position="202"/>
    </location>
</feature>
<proteinExistence type="predicted"/>
<dbReference type="AlphaFoldDB" id="A0A3M7R825"/>
<evidence type="ECO:0000256" key="1">
    <source>
        <dbReference type="SAM" id="SignalP"/>
    </source>
</evidence>
<keyword evidence="1" id="KW-0732">Signal</keyword>
<dbReference type="EMBL" id="REGN01004060">
    <property type="protein sequence ID" value="RNA19385.1"/>
    <property type="molecule type" value="Genomic_DNA"/>
</dbReference>
<dbReference type="InterPro" id="IPR012674">
    <property type="entry name" value="Calycin"/>
</dbReference>
<dbReference type="Proteomes" id="UP000276133">
    <property type="component" value="Unassembled WGS sequence"/>
</dbReference>
<dbReference type="Gene3D" id="2.40.128.20">
    <property type="match status" value="1"/>
</dbReference>
<accession>A0A3M7R825</accession>
<evidence type="ECO:0000313" key="2">
    <source>
        <dbReference type="EMBL" id="RNA19385.1"/>
    </source>
</evidence>